<organism evidence="1 2">
    <name type="scientific">Treponema saccharophilum DSM 2985</name>
    <dbReference type="NCBI Taxonomy" id="907348"/>
    <lineage>
        <taxon>Bacteria</taxon>
        <taxon>Pseudomonadati</taxon>
        <taxon>Spirochaetota</taxon>
        <taxon>Spirochaetia</taxon>
        <taxon>Spirochaetales</taxon>
        <taxon>Treponemataceae</taxon>
        <taxon>Treponema</taxon>
    </lineage>
</organism>
<accession>H7EHC1</accession>
<dbReference type="EMBL" id="AGRW01000025">
    <property type="protein sequence ID" value="EIC03041.1"/>
    <property type="molecule type" value="Genomic_DNA"/>
</dbReference>
<dbReference type="Proteomes" id="UP000003571">
    <property type="component" value="Unassembled WGS sequence"/>
</dbReference>
<reference evidence="1 2" key="1">
    <citation type="submission" date="2011-09" db="EMBL/GenBank/DDBJ databases">
        <title>The draft genome of Treponema saccharophilum DSM 2985.</title>
        <authorList>
            <consortium name="US DOE Joint Genome Institute (JGI-PGF)"/>
            <person name="Lucas S."/>
            <person name="Copeland A."/>
            <person name="Lapidus A."/>
            <person name="Glavina del Rio T."/>
            <person name="Dalin E."/>
            <person name="Tice H."/>
            <person name="Bruce D."/>
            <person name="Goodwin L."/>
            <person name="Pitluck S."/>
            <person name="Peters L."/>
            <person name="Kyrpides N."/>
            <person name="Mavromatis K."/>
            <person name="Ivanova N."/>
            <person name="Markowitz V."/>
            <person name="Cheng J.-F."/>
            <person name="Hugenholtz P."/>
            <person name="Woyke T."/>
            <person name="Wu D."/>
            <person name="Gronow S."/>
            <person name="Wellnitz S."/>
            <person name="Brambilla E."/>
            <person name="Klenk H.-P."/>
            <person name="Eisen J.A."/>
        </authorList>
    </citation>
    <scope>NUCLEOTIDE SEQUENCE [LARGE SCALE GENOMIC DNA]</scope>
    <source>
        <strain evidence="1 2">DSM 2985</strain>
    </source>
</reference>
<comment type="caution">
    <text evidence="1">The sequence shown here is derived from an EMBL/GenBank/DDBJ whole genome shotgun (WGS) entry which is preliminary data.</text>
</comment>
<protein>
    <submittedName>
        <fullName evidence="1">Uncharacterized protein</fullName>
    </submittedName>
</protein>
<evidence type="ECO:0000313" key="1">
    <source>
        <dbReference type="EMBL" id="EIC03041.1"/>
    </source>
</evidence>
<dbReference type="STRING" id="907348.TresaDRAFT_2495"/>
<gene>
    <name evidence="1" type="ORF">TresaDRAFT_2495</name>
</gene>
<evidence type="ECO:0000313" key="2">
    <source>
        <dbReference type="Proteomes" id="UP000003571"/>
    </source>
</evidence>
<name>H7EHC1_9SPIR</name>
<sequence length="119" mass="13016">MISVNGKILNCTDRCNAYSIGKRAEIKRRVFALPGLRGKKCPGRNVVGLVPGTTGMTDFLYWPCFLSRGAFIRSGIDRTKKIMRNKNMMSGGGPNFCLFPCSMLSSFSGSRTSALVGRL</sequence>
<dbReference type="AlphaFoldDB" id="H7EHC1"/>
<keyword evidence="2" id="KW-1185">Reference proteome</keyword>
<proteinExistence type="predicted"/>